<keyword evidence="2" id="KW-0812">Transmembrane</keyword>
<accession>A0ABQ6HYE4</accession>
<dbReference type="EMBL" id="BSUK01000001">
    <property type="protein sequence ID" value="GMA23012.1"/>
    <property type="molecule type" value="Genomic_DNA"/>
</dbReference>
<keyword evidence="4" id="KW-1185">Reference proteome</keyword>
<organism evidence="3 4">
    <name type="scientific">Luteimicrobium album</name>
    <dbReference type="NCBI Taxonomy" id="1054550"/>
    <lineage>
        <taxon>Bacteria</taxon>
        <taxon>Bacillati</taxon>
        <taxon>Actinomycetota</taxon>
        <taxon>Actinomycetes</taxon>
        <taxon>Micrococcales</taxon>
        <taxon>Luteimicrobium</taxon>
    </lineage>
</organism>
<evidence type="ECO:0000313" key="3">
    <source>
        <dbReference type="EMBL" id="GMA23012.1"/>
    </source>
</evidence>
<feature type="transmembrane region" description="Helical" evidence="2">
    <location>
        <begin position="60"/>
        <end position="82"/>
    </location>
</feature>
<comment type="caution">
    <text evidence="3">The sequence shown here is derived from an EMBL/GenBank/DDBJ whole genome shotgun (WGS) entry which is preliminary data.</text>
</comment>
<keyword evidence="2" id="KW-0472">Membrane</keyword>
<reference evidence="4" key="1">
    <citation type="journal article" date="2019" name="Int. J. Syst. Evol. Microbiol.">
        <title>The Global Catalogue of Microorganisms (GCM) 10K type strain sequencing project: providing services to taxonomists for standard genome sequencing and annotation.</title>
        <authorList>
            <consortium name="The Broad Institute Genomics Platform"/>
            <consortium name="The Broad Institute Genome Sequencing Center for Infectious Disease"/>
            <person name="Wu L."/>
            <person name="Ma J."/>
        </authorList>
    </citation>
    <scope>NUCLEOTIDE SEQUENCE [LARGE SCALE GENOMIC DNA]</scope>
    <source>
        <strain evidence="4">NBRC 106348</strain>
    </source>
</reference>
<gene>
    <name evidence="3" type="ORF">GCM10025864_07710</name>
</gene>
<evidence type="ECO:0008006" key="5">
    <source>
        <dbReference type="Google" id="ProtNLM"/>
    </source>
</evidence>
<keyword evidence="2" id="KW-1133">Transmembrane helix</keyword>
<feature type="region of interest" description="Disordered" evidence="1">
    <location>
        <begin position="1"/>
        <end position="39"/>
    </location>
</feature>
<feature type="region of interest" description="Disordered" evidence="1">
    <location>
        <begin position="88"/>
        <end position="117"/>
    </location>
</feature>
<sequence>MEAALARAAESRTRNAETPPDIQPDGPASDDQGADTEEPATVDVAAVEARVVRARHRRAVVGWTAAGVTSAAVVALVLTALLGPSAAGPTVTDASPTAVPLTSSPCGTSSGTTLPDDGARTLPVSLTSQTEVLTPGATWVGTVIAGAAPPDDTTVDLGRLAPRPLLLRDGVVVGTAADPASPLAEGPSFAEAPFAPCPGASLAPGTYEVVVDQPVQVGGATYRVVSNTVPVHVVTAKPAGYRPAWLDGSPIACGSTLEDLGVRAGGTTPARLLVDSAYVDATGITWAFRNPGAADVTYSGNRELGLLWLQDGVVRSVGHDLSPSDGTVTVHGQTTLRLSARWDTTDYCRPAADGRTYPHHLPAGAYEVYVYARITPPSDLPDSTAWFVQTTGPTYVRVDAHGAVLGR</sequence>
<dbReference type="Proteomes" id="UP001157091">
    <property type="component" value="Unassembled WGS sequence"/>
</dbReference>
<name>A0ABQ6HYE4_9MICO</name>
<feature type="compositionally biased region" description="Low complexity" evidence="1">
    <location>
        <begin position="100"/>
        <end position="115"/>
    </location>
</feature>
<evidence type="ECO:0000256" key="2">
    <source>
        <dbReference type="SAM" id="Phobius"/>
    </source>
</evidence>
<dbReference type="RefSeq" id="WP_284292113.1">
    <property type="nucleotide sequence ID" value="NZ_BSUK01000001.1"/>
</dbReference>
<proteinExistence type="predicted"/>
<evidence type="ECO:0000313" key="4">
    <source>
        <dbReference type="Proteomes" id="UP001157091"/>
    </source>
</evidence>
<protein>
    <recommendedName>
        <fullName evidence="5">PKD domain-containing protein</fullName>
    </recommendedName>
</protein>
<evidence type="ECO:0000256" key="1">
    <source>
        <dbReference type="SAM" id="MobiDB-lite"/>
    </source>
</evidence>